<evidence type="ECO:0000256" key="3">
    <source>
        <dbReference type="ARBA" id="ARBA00011956"/>
    </source>
</evidence>
<proteinExistence type="inferred from homology"/>
<dbReference type="InterPro" id="IPR046457">
    <property type="entry name" value="PMI_typeI_cat"/>
</dbReference>
<accession>A0A5J6Z7G6</accession>
<evidence type="ECO:0000256" key="6">
    <source>
        <dbReference type="ARBA" id="ARBA00023235"/>
    </source>
</evidence>
<dbReference type="KEGG" id="cuo:CUROG_08050"/>
<dbReference type="NCBIfam" id="TIGR00218">
    <property type="entry name" value="manA"/>
    <property type="match status" value="1"/>
</dbReference>
<comment type="cofactor">
    <cofactor evidence="8">
        <name>Zn(2+)</name>
        <dbReference type="ChEBI" id="CHEBI:29105"/>
    </cofactor>
    <text evidence="8">Binds 1 zinc ion per subunit.</text>
</comment>
<feature type="binding site" evidence="8">
    <location>
        <position position="127"/>
    </location>
    <ligand>
        <name>Zn(2+)</name>
        <dbReference type="ChEBI" id="CHEBI:29105"/>
    </ligand>
</feature>
<evidence type="ECO:0000259" key="9">
    <source>
        <dbReference type="Pfam" id="PF20511"/>
    </source>
</evidence>
<evidence type="ECO:0000256" key="2">
    <source>
        <dbReference type="ARBA" id="ARBA00010772"/>
    </source>
</evidence>
<feature type="binding site" evidence="8">
    <location>
        <position position="92"/>
    </location>
    <ligand>
        <name>Zn(2+)</name>
        <dbReference type="ChEBI" id="CHEBI:29105"/>
    </ligand>
</feature>
<dbReference type="Gene3D" id="2.60.120.10">
    <property type="entry name" value="Jelly Rolls"/>
    <property type="match status" value="2"/>
</dbReference>
<feature type="binding site" evidence="8">
    <location>
        <position position="262"/>
    </location>
    <ligand>
        <name>Zn(2+)</name>
        <dbReference type="ChEBI" id="CHEBI:29105"/>
    </ligand>
</feature>
<dbReference type="EMBL" id="CP045032">
    <property type="protein sequence ID" value="QFQ02958.1"/>
    <property type="molecule type" value="Genomic_DNA"/>
</dbReference>
<dbReference type="Pfam" id="PF20511">
    <property type="entry name" value="PMI_typeI_cat"/>
    <property type="match status" value="1"/>
</dbReference>
<dbReference type="EC" id="5.3.1.8" evidence="3"/>
<dbReference type="OrthoDB" id="9792649at2"/>
<evidence type="ECO:0000256" key="8">
    <source>
        <dbReference type="PIRSR" id="PIRSR001480-2"/>
    </source>
</evidence>
<dbReference type="Proteomes" id="UP000326711">
    <property type="component" value="Chromosome"/>
</dbReference>
<dbReference type="RefSeq" id="WP_151903260.1">
    <property type="nucleotide sequence ID" value="NZ_CP045032.1"/>
</dbReference>
<comment type="catalytic activity">
    <reaction evidence="1">
        <text>D-mannose 6-phosphate = D-fructose 6-phosphate</text>
        <dbReference type="Rhea" id="RHEA:12356"/>
        <dbReference type="ChEBI" id="CHEBI:58735"/>
        <dbReference type="ChEBI" id="CHEBI:61527"/>
        <dbReference type="EC" id="5.3.1.8"/>
    </reaction>
</comment>
<keyword evidence="4 8" id="KW-0479">Metal-binding</keyword>
<feature type="active site" evidence="7">
    <location>
        <position position="281"/>
    </location>
</feature>
<keyword evidence="11" id="KW-1185">Reference proteome</keyword>
<evidence type="ECO:0000256" key="1">
    <source>
        <dbReference type="ARBA" id="ARBA00000757"/>
    </source>
</evidence>
<dbReference type="InterPro" id="IPR001250">
    <property type="entry name" value="Man6P_Isoase-1"/>
</dbReference>
<dbReference type="GO" id="GO:0005829">
    <property type="term" value="C:cytosol"/>
    <property type="evidence" value="ECO:0007669"/>
    <property type="project" value="TreeGrafter"/>
</dbReference>
<dbReference type="SUPFAM" id="SSF51182">
    <property type="entry name" value="RmlC-like cupins"/>
    <property type="match status" value="1"/>
</dbReference>
<keyword evidence="5 8" id="KW-0862">Zinc</keyword>
<dbReference type="PIRSF" id="PIRSF001480">
    <property type="entry name" value="Mannose-6-phosphate_isomerase"/>
    <property type="match status" value="1"/>
</dbReference>
<sequence>MQLIEGSVRSYAWGSRTALAELTGRPAPTDHPEAEIWFGAHPAAPSTVVSEDVTLDEFIAVDPAAKVGAGYETLPFLLKLLAADKALSLQAHPTKEQAQEGFAAENAAGVPLDAFQRNYKDDNHKPELVVALTKFHALAGFRPVSRTLQLLEALDVPELASYLSLLGSGDDAADLRGLFTTWVSLPRDFVLPLIDAVVGRCRVLLSDATGCSVEEWMRPSLETVVTLSTEYPGDAGIICSLLLNRVTLQPGEGLYLDAGQLHAYLGGVGVEIMANSDNVLRSGLTTKHIDVAELMRVLRCEPLADPRLAADEDGVYQTPAPEFSLRRMVRGDVREVSGPAIVLSVGAGVTVEQQLSGTVMDLGPGHAVWVAADADSVTVTVDNAASTGETAAFIATVGR</sequence>
<dbReference type="PANTHER" id="PTHR10309:SF0">
    <property type="entry name" value="MANNOSE-6-PHOSPHATE ISOMERASE"/>
    <property type="match status" value="1"/>
</dbReference>
<dbReference type="PROSITE" id="PS00965">
    <property type="entry name" value="PMI_I_1"/>
    <property type="match status" value="1"/>
</dbReference>
<dbReference type="InterPro" id="IPR011051">
    <property type="entry name" value="RmlC_Cupin_sf"/>
</dbReference>
<evidence type="ECO:0000313" key="10">
    <source>
        <dbReference type="EMBL" id="QFQ02958.1"/>
    </source>
</evidence>
<dbReference type="PANTHER" id="PTHR10309">
    <property type="entry name" value="MANNOSE-6-PHOSPHATE ISOMERASE"/>
    <property type="match status" value="1"/>
</dbReference>
<dbReference type="AlphaFoldDB" id="A0A5J6Z7G6"/>
<evidence type="ECO:0000313" key="11">
    <source>
        <dbReference type="Proteomes" id="UP000326711"/>
    </source>
</evidence>
<dbReference type="PRINTS" id="PR00714">
    <property type="entry name" value="MAN6PISMRASE"/>
</dbReference>
<comment type="similarity">
    <text evidence="2">Belongs to the mannose-6-phosphate isomerase type 1 family.</text>
</comment>
<keyword evidence="6 10" id="KW-0413">Isomerase</keyword>
<dbReference type="CDD" id="cd07011">
    <property type="entry name" value="cupin_PMI_type_I_N"/>
    <property type="match status" value="1"/>
</dbReference>
<dbReference type="GO" id="GO:0004476">
    <property type="term" value="F:mannose-6-phosphate isomerase activity"/>
    <property type="evidence" value="ECO:0007669"/>
    <property type="project" value="UniProtKB-EC"/>
</dbReference>
<feature type="domain" description="Phosphomannose isomerase type I catalytic" evidence="9">
    <location>
        <begin position="4"/>
        <end position="144"/>
    </location>
</feature>
<name>A0A5J6Z7G6_9CORY</name>
<gene>
    <name evidence="10" type="primary">manA</name>
    <name evidence="10" type="ORF">CUROG_08050</name>
</gene>
<dbReference type="GO" id="GO:0008270">
    <property type="term" value="F:zinc ion binding"/>
    <property type="evidence" value="ECO:0007669"/>
    <property type="project" value="InterPro"/>
</dbReference>
<organism evidence="10 11">
    <name type="scientific">Corynebacterium urogenitale</name>
    <dbReference type="NCBI Taxonomy" id="2487892"/>
    <lineage>
        <taxon>Bacteria</taxon>
        <taxon>Bacillati</taxon>
        <taxon>Actinomycetota</taxon>
        <taxon>Actinomycetes</taxon>
        <taxon>Mycobacteriales</taxon>
        <taxon>Corynebacteriaceae</taxon>
        <taxon>Corynebacterium</taxon>
    </lineage>
</organism>
<evidence type="ECO:0000256" key="5">
    <source>
        <dbReference type="ARBA" id="ARBA00022833"/>
    </source>
</evidence>
<evidence type="ECO:0000256" key="7">
    <source>
        <dbReference type="PIRSR" id="PIRSR001480-1"/>
    </source>
</evidence>
<dbReference type="InterPro" id="IPR014710">
    <property type="entry name" value="RmlC-like_jellyroll"/>
</dbReference>
<evidence type="ECO:0000256" key="4">
    <source>
        <dbReference type="ARBA" id="ARBA00022723"/>
    </source>
</evidence>
<protein>
    <recommendedName>
        <fullName evidence="3">mannose-6-phosphate isomerase</fullName>
        <ecNumber evidence="3">5.3.1.8</ecNumber>
    </recommendedName>
</protein>
<dbReference type="GO" id="GO:0009298">
    <property type="term" value="P:GDP-mannose biosynthetic process"/>
    <property type="evidence" value="ECO:0007669"/>
    <property type="project" value="InterPro"/>
</dbReference>
<dbReference type="Gene3D" id="1.10.441.10">
    <property type="entry name" value="Phosphomannose Isomerase, domain 2"/>
    <property type="match status" value="1"/>
</dbReference>
<dbReference type="GO" id="GO:0005975">
    <property type="term" value="P:carbohydrate metabolic process"/>
    <property type="evidence" value="ECO:0007669"/>
    <property type="project" value="InterPro"/>
</dbReference>
<dbReference type="InterPro" id="IPR018050">
    <property type="entry name" value="Pmannose_isomerase-type1_CS"/>
</dbReference>
<feature type="binding site" evidence="8">
    <location>
        <position position="90"/>
    </location>
    <ligand>
        <name>Zn(2+)</name>
        <dbReference type="ChEBI" id="CHEBI:29105"/>
    </ligand>
</feature>
<dbReference type="InterPro" id="IPR016305">
    <property type="entry name" value="Mannose-6-P_Isomerase"/>
</dbReference>
<reference evidence="11" key="1">
    <citation type="submission" date="2019-10" db="EMBL/GenBank/DDBJ databases">
        <title>Complete genome sequence of Corynebacterium urogenitalis DSM 108747, isolated from the genital tract of a cow.</title>
        <authorList>
            <person name="Ruckert C."/>
            <person name="Ballas P."/>
            <person name="Wagener K."/>
            <person name="Drillich M."/>
            <person name="Kaempfer P."/>
            <person name="Busse H.-J."/>
            <person name="Ehling-Schulz M."/>
        </authorList>
    </citation>
    <scope>NUCLEOTIDE SEQUENCE [LARGE SCALE GENOMIC DNA]</scope>
    <source>
        <strain evidence="11">LMM 1652</strain>
    </source>
</reference>